<reference evidence="2 3" key="2">
    <citation type="submission" date="2019-08" db="EMBL/GenBank/DDBJ databases">
        <title>Jejuicoccus antrihumi gen. nov., sp. nov., a new member of the family Dermacoccaceae isolated from a cave.</title>
        <authorList>
            <person name="Schumann P."/>
            <person name="Kim I.S."/>
        </authorList>
    </citation>
    <scope>NUCLEOTIDE SEQUENCE [LARGE SCALE GENOMIC DNA]</scope>
    <source>
        <strain evidence="2 3">C5-26</strain>
    </source>
</reference>
<protein>
    <submittedName>
        <fullName evidence="2">Uncharacterized protein</fullName>
    </submittedName>
</protein>
<dbReference type="AlphaFoldDB" id="A0A563E5S7"/>
<evidence type="ECO:0000313" key="2">
    <source>
        <dbReference type="EMBL" id="TWP37572.1"/>
    </source>
</evidence>
<feature type="transmembrane region" description="Helical" evidence="1">
    <location>
        <begin position="20"/>
        <end position="53"/>
    </location>
</feature>
<accession>A0A563E5S7</accession>
<keyword evidence="3" id="KW-1185">Reference proteome</keyword>
<sequence>MAPGVVCWRAGSGTPGAPAAVPVLLVAGGLTVVVGGGADAVLVLASAVVVLVGEDPASLEPEQPATAVTLVARASAVRCGRMDMTASLVAFREPLIIARPAARGGSKP</sequence>
<name>A0A563E5S7_9MICO</name>
<evidence type="ECO:0000313" key="3">
    <source>
        <dbReference type="Proteomes" id="UP000320244"/>
    </source>
</evidence>
<dbReference type="EMBL" id="VCQV01000005">
    <property type="protein sequence ID" value="TWP37572.1"/>
    <property type="molecule type" value="Genomic_DNA"/>
</dbReference>
<dbReference type="RefSeq" id="WP_146315639.1">
    <property type="nucleotide sequence ID" value="NZ_VCQV01000005.1"/>
</dbReference>
<comment type="caution">
    <text evidence="2">The sequence shown here is derived from an EMBL/GenBank/DDBJ whole genome shotgun (WGS) entry which is preliminary data.</text>
</comment>
<proteinExistence type="predicted"/>
<dbReference type="Proteomes" id="UP000320244">
    <property type="component" value="Unassembled WGS sequence"/>
</dbReference>
<reference evidence="2 3" key="1">
    <citation type="submission" date="2019-05" db="EMBL/GenBank/DDBJ databases">
        <authorList>
            <person name="Lee S.D."/>
        </authorList>
    </citation>
    <scope>NUCLEOTIDE SEQUENCE [LARGE SCALE GENOMIC DNA]</scope>
    <source>
        <strain evidence="2 3">C5-26</strain>
    </source>
</reference>
<organism evidence="2 3">
    <name type="scientific">Leekyejoonella antrihumi</name>
    <dbReference type="NCBI Taxonomy" id="1660198"/>
    <lineage>
        <taxon>Bacteria</taxon>
        <taxon>Bacillati</taxon>
        <taxon>Actinomycetota</taxon>
        <taxon>Actinomycetes</taxon>
        <taxon>Micrococcales</taxon>
        <taxon>Dermacoccaceae</taxon>
        <taxon>Leekyejoonella</taxon>
    </lineage>
</organism>
<keyword evidence="1" id="KW-0812">Transmembrane</keyword>
<keyword evidence="1" id="KW-1133">Transmembrane helix</keyword>
<evidence type="ECO:0000256" key="1">
    <source>
        <dbReference type="SAM" id="Phobius"/>
    </source>
</evidence>
<keyword evidence="1" id="KW-0472">Membrane</keyword>
<gene>
    <name evidence="2" type="ORF">FGL98_04965</name>
</gene>